<reference evidence="10" key="1">
    <citation type="submission" date="2024-02" db="EMBL/GenBank/DDBJ databases">
        <title>FIRST GENOME SEQUENCES OF Leishmania (Viannia) shawi, Leishmania (Viannia) lindenbergi AND Leishmania (Viannia) utingensis.</title>
        <authorList>
            <person name="Resadore F."/>
            <person name="Custodio M.G.F."/>
            <person name="Boite M.C."/>
            <person name="Cupolillo E."/>
            <person name="Ferreira G.E.M."/>
        </authorList>
    </citation>
    <scope>NUCLEOTIDE SEQUENCE</scope>
    <source>
        <strain evidence="10">MHOM/BR/2013/18 LTA MLF</strain>
    </source>
</reference>
<dbReference type="InterPro" id="IPR000277">
    <property type="entry name" value="Cys/Met-Metab_PyrdxlP-dep_enz"/>
</dbReference>
<evidence type="ECO:0000256" key="5">
    <source>
        <dbReference type="ARBA" id="ARBA00022898"/>
    </source>
</evidence>
<organism evidence="10 11">
    <name type="scientific">Leishmania shawi</name>
    <dbReference type="NCBI Taxonomy" id="5680"/>
    <lineage>
        <taxon>Eukaryota</taxon>
        <taxon>Discoba</taxon>
        <taxon>Euglenozoa</taxon>
        <taxon>Kinetoplastea</taxon>
        <taxon>Metakinetoplastina</taxon>
        <taxon>Trypanosomatida</taxon>
        <taxon>Trypanosomatidae</taxon>
        <taxon>Leishmaniinae</taxon>
        <taxon>Leishmania</taxon>
        <taxon>Leishmania guyanensis species complex</taxon>
    </lineage>
</organism>
<proteinExistence type="inferred from homology"/>
<evidence type="ECO:0000256" key="7">
    <source>
        <dbReference type="ARBA" id="ARBA00023239"/>
    </source>
</evidence>
<evidence type="ECO:0000256" key="6">
    <source>
        <dbReference type="ARBA" id="ARBA00023167"/>
    </source>
</evidence>
<gene>
    <name evidence="10" type="ORF">Q4I32_002142</name>
</gene>
<dbReference type="GO" id="GO:0019346">
    <property type="term" value="P:transsulfuration"/>
    <property type="evidence" value="ECO:0007669"/>
    <property type="project" value="InterPro"/>
</dbReference>
<dbReference type="SUPFAM" id="SSF53383">
    <property type="entry name" value="PLP-dependent transferases"/>
    <property type="match status" value="1"/>
</dbReference>
<evidence type="ECO:0000256" key="1">
    <source>
        <dbReference type="ARBA" id="ARBA00001933"/>
    </source>
</evidence>
<dbReference type="Pfam" id="PF01053">
    <property type="entry name" value="Cys_Met_Meta_PP"/>
    <property type="match status" value="1"/>
</dbReference>
<dbReference type="Proteomes" id="UP001500493">
    <property type="component" value="Unassembled WGS sequence"/>
</dbReference>
<dbReference type="PROSITE" id="PS00868">
    <property type="entry name" value="CYS_MET_METAB_PP"/>
    <property type="match status" value="1"/>
</dbReference>
<evidence type="ECO:0000256" key="3">
    <source>
        <dbReference type="ARBA" id="ARBA00012224"/>
    </source>
</evidence>
<dbReference type="AlphaFoldDB" id="A0AAW3C4M3"/>
<evidence type="ECO:0000313" key="10">
    <source>
        <dbReference type="EMBL" id="KAL0528502.1"/>
    </source>
</evidence>
<feature type="region of interest" description="Disordered" evidence="9">
    <location>
        <begin position="1"/>
        <end position="22"/>
    </location>
</feature>
<comment type="cofactor">
    <cofactor evidence="1">
        <name>pyridoxal 5'-phosphate</name>
        <dbReference type="ChEBI" id="CHEBI:597326"/>
    </cofactor>
</comment>
<comment type="caution">
    <text evidence="10">The sequence shown here is derived from an EMBL/GenBank/DDBJ whole genome shotgun (WGS) entry which is preliminary data.</text>
</comment>
<dbReference type="InterPro" id="IPR015421">
    <property type="entry name" value="PyrdxlP-dep_Trfase_major"/>
</dbReference>
<dbReference type="EMBL" id="JBAMZJ010000015">
    <property type="protein sequence ID" value="KAL0528502.1"/>
    <property type="molecule type" value="Genomic_DNA"/>
</dbReference>
<protein>
    <recommendedName>
        <fullName evidence="3">cysteine-S-conjugate beta-lyase</fullName>
        <ecNumber evidence="3">4.4.1.13</ecNumber>
    </recommendedName>
    <alternativeName>
        <fullName evidence="8">Cysteine-S-conjugate beta-lyase</fullName>
    </alternativeName>
</protein>
<accession>A0AAW3C4M3</accession>
<keyword evidence="7" id="KW-0456">Lyase</keyword>
<evidence type="ECO:0000256" key="8">
    <source>
        <dbReference type="ARBA" id="ARBA00047213"/>
    </source>
</evidence>
<dbReference type="InterPro" id="IPR015422">
    <property type="entry name" value="PyrdxlP-dep_Trfase_small"/>
</dbReference>
<keyword evidence="6" id="KW-0486">Methionine biosynthesis</keyword>
<dbReference type="InterPro" id="IPR015424">
    <property type="entry name" value="PyrdxlP-dep_Trfase"/>
</dbReference>
<sequence length="604" mass="65579">MLGHATSPSPHSSSISIVSPPPPPPSPFLSVCAEATQSDPLSSIALPIFLAPPSADSHTSPAVVIDHCRTPSPSPSPSPSLSIPFSSSIIIMTQMAAHTTTPHDVLPEPDHYNEDKCCCCRKSESQIAKLVAENHLLREKLSQMDMMHAISAAKTSINRTILTALEEERQYLEQAMLPVSYKFPKEADYSELPTYPKRPHFDHAAKHPSTQVVIFDGCPNDPYHPSSMPIYQTATFVQPDIEEFGPYDYSRSGNPTRTAIETLVANLEGAHAAFAFSSGMAALQTLVTTLKAGDVILASSDLYGGMHRLLTQITSQLGIKVVFVAVWDTEAVRKALVENPGARLLHLESPTNPLMRIVNIRAVCEIAHAHNVKVSIDNTMMSPLRCIPLALGCDYSIHSATKFLCGHSDTMCGFICVKSEEDVKQVAFLQNAQGNALAPFDCWLLLRGIRTLSIRVEKQELNAIAVALFLSRQGHVVLRLHYAGLNPATCPQISSLTEEHFHLHRSQTSGPGSVFSIETGSVKRSNAFVRACRLFKLTVSFGSCNSLIEMPCLLSHASIPKEQRTLPPDLIRLSVGIEQIEDILADLTQAIAAAAAIDDSDGSC</sequence>
<feature type="compositionally biased region" description="Low complexity" evidence="9">
    <location>
        <begin position="7"/>
        <end position="18"/>
    </location>
</feature>
<dbReference type="PANTHER" id="PTHR11808:SF50">
    <property type="entry name" value="CYSTATHIONINE BETA-LYASE"/>
    <property type="match status" value="1"/>
</dbReference>
<keyword evidence="4" id="KW-0028">Amino-acid biosynthesis</keyword>
<dbReference type="GO" id="GO:0005737">
    <property type="term" value="C:cytoplasm"/>
    <property type="evidence" value="ECO:0007669"/>
    <property type="project" value="TreeGrafter"/>
</dbReference>
<name>A0AAW3C4M3_9TRYP</name>
<evidence type="ECO:0000256" key="4">
    <source>
        <dbReference type="ARBA" id="ARBA00022605"/>
    </source>
</evidence>
<dbReference type="PANTHER" id="PTHR11808">
    <property type="entry name" value="TRANS-SULFURATION ENZYME FAMILY MEMBER"/>
    <property type="match status" value="1"/>
</dbReference>
<dbReference type="NCBIfam" id="TIGR01329">
    <property type="entry name" value="cysta_beta_ly_E"/>
    <property type="match status" value="1"/>
</dbReference>
<evidence type="ECO:0000313" key="11">
    <source>
        <dbReference type="Proteomes" id="UP001500493"/>
    </source>
</evidence>
<dbReference type="InterPro" id="IPR006238">
    <property type="entry name" value="Cys_b_lyase_euk"/>
</dbReference>
<dbReference type="InterPro" id="IPR054542">
    <property type="entry name" value="Cys_met_metab_PP"/>
</dbReference>
<evidence type="ECO:0000256" key="9">
    <source>
        <dbReference type="SAM" id="MobiDB-lite"/>
    </source>
</evidence>
<dbReference type="GO" id="GO:0071266">
    <property type="term" value="P:'de novo' L-methionine biosynthetic process"/>
    <property type="evidence" value="ECO:0007669"/>
    <property type="project" value="InterPro"/>
</dbReference>
<comment type="similarity">
    <text evidence="2">Belongs to the trans-sulfuration enzymes family.</text>
</comment>
<dbReference type="CDD" id="cd00614">
    <property type="entry name" value="CGS_like"/>
    <property type="match status" value="1"/>
</dbReference>
<keyword evidence="5" id="KW-0663">Pyridoxal phosphate</keyword>
<dbReference type="GO" id="GO:0030170">
    <property type="term" value="F:pyridoxal phosphate binding"/>
    <property type="evidence" value="ECO:0007669"/>
    <property type="project" value="InterPro"/>
</dbReference>
<dbReference type="Gene3D" id="3.90.1150.10">
    <property type="entry name" value="Aspartate Aminotransferase, domain 1"/>
    <property type="match status" value="1"/>
</dbReference>
<dbReference type="FunFam" id="3.40.640.10:FF:000046">
    <property type="entry name" value="Cystathionine gamma-lyase"/>
    <property type="match status" value="1"/>
</dbReference>
<dbReference type="EC" id="4.4.1.13" evidence="3"/>
<evidence type="ECO:0000256" key="2">
    <source>
        <dbReference type="ARBA" id="ARBA00009077"/>
    </source>
</evidence>
<dbReference type="Gene3D" id="3.40.640.10">
    <property type="entry name" value="Type I PLP-dependent aspartate aminotransferase-like (Major domain)"/>
    <property type="match status" value="1"/>
</dbReference>
<dbReference type="GO" id="GO:0047804">
    <property type="term" value="F:cysteine-S-conjugate beta-lyase activity"/>
    <property type="evidence" value="ECO:0007669"/>
    <property type="project" value="UniProtKB-EC"/>
</dbReference>